<reference evidence="1" key="1">
    <citation type="submission" date="2021-01" db="EMBL/GenBank/DDBJ databases">
        <authorList>
            <consortium name="Genoscope - CEA"/>
            <person name="William W."/>
        </authorList>
    </citation>
    <scope>NUCLEOTIDE SEQUENCE</scope>
</reference>
<dbReference type="EMBL" id="CAJJDM010000048">
    <property type="protein sequence ID" value="CAD8071770.1"/>
    <property type="molecule type" value="Genomic_DNA"/>
</dbReference>
<comment type="caution">
    <text evidence="1">The sequence shown here is derived from an EMBL/GenBank/DDBJ whole genome shotgun (WGS) entry which is preliminary data.</text>
</comment>
<dbReference type="Proteomes" id="UP000688137">
    <property type="component" value="Unassembled WGS sequence"/>
</dbReference>
<organism evidence="1 2">
    <name type="scientific">Paramecium primaurelia</name>
    <dbReference type="NCBI Taxonomy" id="5886"/>
    <lineage>
        <taxon>Eukaryota</taxon>
        <taxon>Sar</taxon>
        <taxon>Alveolata</taxon>
        <taxon>Ciliophora</taxon>
        <taxon>Intramacronucleata</taxon>
        <taxon>Oligohymenophorea</taxon>
        <taxon>Peniculida</taxon>
        <taxon>Parameciidae</taxon>
        <taxon>Paramecium</taxon>
    </lineage>
</organism>
<protein>
    <submittedName>
        <fullName evidence="1">Uncharacterized protein</fullName>
    </submittedName>
</protein>
<evidence type="ECO:0000313" key="2">
    <source>
        <dbReference type="Proteomes" id="UP000688137"/>
    </source>
</evidence>
<dbReference type="AlphaFoldDB" id="A0A8S1LUS6"/>
<proteinExistence type="predicted"/>
<accession>A0A8S1LUS6</accession>
<keyword evidence="2" id="KW-1185">Reference proteome</keyword>
<evidence type="ECO:0000313" key="1">
    <source>
        <dbReference type="EMBL" id="CAD8071770.1"/>
    </source>
</evidence>
<name>A0A8S1LUS6_PARPR</name>
<gene>
    <name evidence="1" type="ORF">PPRIM_AZ9-3.1.T0480043</name>
</gene>
<sequence>MQRVQGVLNCQIDGHRESVIIGVCVNKQCQHKRPFCVGCQYQFHNTHIGDLKCFNDLKNWNCLNTQTVENLKNYLDDLNGLIQKISKLIEATSQRNTYQNYQEMNFTDLHNNINDQITLWNHQEQMQALLQELFPTNTRDKIRNICSIQLQINSNNYNLEIKKSIQGQDYLKGAQGLRPSICYQNFIQVQQYPDQNKSAQNIIPKQASLQIPQINYQRNFQANERQNQHLVQSPNYNYNNNLKNQQGQNDCNLQNKNNNIKIQESFSTNDRKMTQNANQNIQRTTSPLCNFKNPINLQKQ</sequence>